<comment type="caution">
    <text evidence="2">The sequence shown here is derived from an EMBL/GenBank/DDBJ whole genome shotgun (WGS) entry which is preliminary data.</text>
</comment>
<accession>A0ABX2XJX0</accession>
<organism evidence="2 3">
    <name type="scientific">Flavobacterium piscis</name>
    <dbReference type="NCBI Taxonomy" id="1114874"/>
    <lineage>
        <taxon>Bacteria</taxon>
        <taxon>Pseudomonadati</taxon>
        <taxon>Bacteroidota</taxon>
        <taxon>Flavobacteriia</taxon>
        <taxon>Flavobacteriales</taxon>
        <taxon>Flavobacteriaceae</taxon>
        <taxon>Flavobacterium</taxon>
    </lineage>
</organism>
<reference evidence="3" key="1">
    <citation type="submission" date="2016-03" db="EMBL/GenBank/DDBJ databases">
        <title>Draft genome sequence of Paenibacillus glacialis DSM 22343.</title>
        <authorList>
            <person name="Shin S.-K."/>
            <person name="Yi H."/>
        </authorList>
    </citation>
    <scope>NUCLEOTIDE SEQUENCE [LARGE SCALE GENOMIC DNA]</scope>
    <source>
        <strain evidence="3">CCUG 60099</strain>
    </source>
</reference>
<gene>
    <name evidence="2" type="ORF">FLP_18935</name>
</gene>
<keyword evidence="1" id="KW-0175">Coiled coil</keyword>
<dbReference type="Proteomes" id="UP000093343">
    <property type="component" value="Unassembled WGS sequence"/>
</dbReference>
<protein>
    <submittedName>
        <fullName evidence="2">Uncharacterized protein</fullName>
    </submittedName>
</protein>
<evidence type="ECO:0000313" key="2">
    <source>
        <dbReference type="EMBL" id="OCB70741.1"/>
    </source>
</evidence>
<dbReference type="RefSeq" id="WP_065451052.1">
    <property type="nucleotide sequence ID" value="NZ_LVEN01000042.1"/>
</dbReference>
<sequence length="252" mass="29849">MKYKISNFQGFLKDDEKYKSNVDFWKSKIHEIEPDFKDWMSNHYMNGEEINDGNPLIAVRYNNIAIRIIQTEKNNLQPKFASWIKKYDEFNLTELVVCIQPDPTVYTSTEFLIKLFYKNKYRRFQNKMNLRYNKILNSNRTHFLLNKLESISPSANIIKSNMELNREAFKIIRAVSQKLRPNESIFRNAKISKPYNSSIQKASQITAQISVLRVLDIKEATKINLDFENLKNQISKLKEEVVVEQKSQNTHR</sequence>
<dbReference type="EMBL" id="LVEN01000042">
    <property type="protein sequence ID" value="OCB70741.1"/>
    <property type="molecule type" value="Genomic_DNA"/>
</dbReference>
<evidence type="ECO:0000313" key="3">
    <source>
        <dbReference type="Proteomes" id="UP000093343"/>
    </source>
</evidence>
<name>A0ABX2XJX0_9FLAO</name>
<proteinExistence type="predicted"/>
<keyword evidence="3" id="KW-1185">Reference proteome</keyword>
<feature type="coiled-coil region" evidence="1">
    <location>
        <begin position="220"/>
        <end position="247"/>
    </location>
</feature>
<evidence type="ECO:0000256" key="1">
    <source>
        <dbReference type="SAM" id="Coils"/>
    </source>
</evidence>